<sequence length="138" mass="15832">MYLTHVGGVHAARPPGEATRIRLEEQTQQQAVIRARDALEQLQARRIAHAEMQTEQRRNFMHNSWSIFNDSGLQYDPSTDYHNHPPIVIDSMSKSWQFCDALKWEDETAGMCCSNDKVSLSLLGEPEEPLKTLYDTNE</sequence>
<accession>A0A087TQ47</accession>
<protein>
    <submittedName>
        <fullName evidence="1">Uncharacterized protein</fullName>
    </submittedName>
</protein>
<evidence type="ECO:0000313" key="2">
    <source>
        <dbReference type="Proteomes" id="UP000054359"/>
    </source>
</evidence>
<dbReference type="OrthoDB" id="8040188at2759"/>
<dbReference type="EMBL" id="KK116266">
    <property type="protein sequence ID" value="KFM67236.1"/>
    <property type="molecule type" value="Genomic_DNA"/>
</dbReference>
<proteinExistence type="predicted"/>
<name>A0A087TQ47_STEMI</name>
<organism evidence="1 2">
    <name type="scientific">Stegodyphus mimosarum</name>
    <name type="common">African social velvet spider</name>
    <dbReference type="NCBI Taxonomy" id="407821"/>
    <lineage>
        <taxon>Eukaryota</taxon>
        <taxon>Metazoa</taxon>
        <taxon>Ecdysozoa</taxon>
        <taxon>Arthropoda</taxon>
        <taxon>Chelicerata</taxon>
        <taxon>Arachnida</taxon>
        <taxon>Araneae</taxon>
        <taxon>Araneomorphae</taxon>
        <taxon>Entelegynae</taxon>
        <taxon>Eresoidea</taxon>
        <taxon>Eresidae</taxon>
        <taxon>Stegodyphus</taxon>
    </lineage>
</organism>
<reference evidence="1 2" key="1">
    <citation type="submission" date="2013-11" db="EMBL/GenBank/DDBJ databases">
        <title>Genome sequencing of Stegodyphus mimosarum.</title>
        <authorList>
            <person name="Bechsgaard J."/>
        </authorList>
    </citation>
    <scope>NUCLEOTIDE SEQUENCE [LARGE SCALE GENOMIC DNA]</scope>
</reference>
<dbReference type="AlphaFoldDB" id="A0A087TQ47"/>
<dbReference type="Proteomes" id="UP000054359">
    <property type="component" value="Unassembled WGS sequence"/>
</dbReference>
<gene>
    <name evidence="1" type="ORF">X975_15159</name>
</gene>
<keyword evidence="2" id="KW-1185">Reference proteome</keyword>
<feature type="non-terminal residue" evidence="1">
    <location>
        <position position="138"/>
    </location>
</feature>
<evidence type="ECO:0000313" key="1">
    <source>
        <dbReference type="EMBL" id="KFM67236.1"/>
    </source>
</evidence>